<keyword evidence="1" id="KW-0677">Repeat</keyword>
<comment type="caution">
    <text evidence="5">The sequence shown here is derived from an EMBL/GenBank/DDBJ whole genome shotgun (WGS) entry which is preliminary data.</text>
</comment>
<feature type="compositionally biased region" description="Basic and acidic residues" evidence="2">
    <location>
        <begin position="379"/>
        <end position="397"/>
    </location>
</feature>
<gene>
    <name evidence="5" type="ORF">PMAYCL1PPCAC_31975</name>
</gene>
<sequence length="626" mass="68655">MMRLIICSALLIATAFGQDESSGYFGFPVGEISHDQSSTSGMLFLADPQTLIITNFSHLPHDDTGCFSIMLGPAPTQGDAMKGEKMTKDGILLRYSPLNILRRKRSTEMAEEVAVEPSREKRQQARGRVVPVPAPVAPVDRVQMDSLIERASDDKAAGSGESSAREQEKDVTLHATGSPLVAFALDTGRRGPCPLTPSMLCSGNAEVGGVIKSSGKTRRFSKRKEIHGDVHSLEMIRDIESMEDLDSSDDDLKKVLEDANDEKLIVDKAPLDSTDSFEYFSEGDEIRKGELKKVDLPVAEGEKEKAEELSQMEQMMIQEAAIMANSTVEASSNSTSTGEEGSSDDDGTSIIKDHAKRAADHSEVEGSGMDDASNKKQPGRHDRVMKGKDTPGEDRGMKKGHHKHQEENKEKMAEKMENRTHTASARQAGENDLGENGKEADEGTTGPFKPTEFSLPRLDGARASFSLREHGKLSDFRWIGIYDQCTKKAYQLHEIAGSEIPDLESVTAMKGVAANVSSESVQIVNCNTIVIQNFYFLKDTKRPNTFFHVGTGVYPLSVQSHQRVRVLGKELDDALESVNGKDLVVKLPDGIRTFDVDFLMVFNEDSNRAYGHTFIPSLLVPPCDNL</sequence>
<feature type="compositionally biased region" description="Basic and acidic residues" evidence="2">
    <location>
        <begin position="404"/>
        <end position="420"/>
    </location>
</feature>
<feature type="region of interest" description="Disordered" evidence="2">
    <location>
        <begin position="151"/>
        <end position="173"/>
    </location>
</feature>
<proteinExistence type="predicted"/>
<dbReference type="PANTHER" id="PTHR24036:SF5">
    <property type="entry name" value="THROMBOMODULIN"/>
    <property type="match status" value="1"/>
</dbReference>
<dbReference type="AlphaFoldDB" id="A0AAN5DGP5"/>
<feature type="compositionally biased region" description="Low complexity" evidence="2">
    <location>
        <begin position="329"/>
        <end position="340"/>
    </location>
</feature>
<evidence type="ECO:0000259" key="4">
    <source>
        <dbReference type="PROSITE" id="PS51549"/>
    </source>
</evidence>
<evidence type="ECO:0000256" key="1">
    <source>
        <dbReference type="ARBA" id="ARBA00022737"/>
    </source>
</evidence>
<accession>A0AAN5DGP5</accession>
<dbReference type="InterPro" id="IPR019545">
    <property type="entry name" value="DM13_domain"/>
</dbReference>
<organism evidence="5 6">
    <name type="scientific">Pristionchus mayeri</name>
    <dbReference type="NCBI Taxonomy" id="1317129"/>
    <lineage>
        <taxon>Eukaryota</taxon>
        <taxon>Metazoa</taxon>
        <taxon>Ecdysozoa</taxon>
        <taxon>Nematoda</taxon>
        <taxon>Chromadorea</taxon>
        <taxon>Rhabditida</taxon>
        <taxon>Rhabditina</taxon>
        <taxon>Diplogasteromorpha</taxon>
        <taxon>Diplogasteroidea</taxon>
        <taxon>Neodiplogasteridae</taxon>
        <taxon>Pristionchus</taxon>
    </lineage>
</organism>
<dbReference type="Proteomes" id="UP001328107">
    <property type="component" value="Unassembled WGS sequence"/>
</dbReference>
<keyword evidence="6" id="KW-1185">Reference proteome</keyword>
<dbReference type="InterPro" id="IPR052126">
    <property type="entry name" value="Spindle_Org/Thrombomodulin"/>
</dbReference>
<name>A0AAN5DGP5_9BILA</name>
<evidence type="ECO:0000256" key="3">
    <source>
        <dbReference type="SAM" id="SignalP"/>
    </source>
</evidence>
<evidence type="ECO:0000313" key="6">
    <source>
        <dbReference type="Proteomes" id="UP001328107"/>
    </source>
</evidence>
<feature type="chain" id="PRO_5043007250" description="DM13 domain-containing protein" evidence="3">
    <location>
        <begin position="18"/>
        <end position="626"/>
    </location>
</feature>
<dbReference type="EMBL" id="BTRK01000006">
    <property type="protein sequence ID" value="GMR61780.1"/>
    <property type="molecule type" value="Genomic_DNA"/>
</dbReference>
<reference evidence="6" key="1">
    <citation type="submission" date="2022-10" db="EMBL/GenBank/DDBJ databases">
        <title>Genome assembly of Pristionchus species.</title>
        <authorList>
            <person name="Yoshida K."/>
            <person name="Sommer R.J."/>
        </authorList>
    </citation>
    <scope>NUCLEOTIDE SEQUENCE [LARGE SCALE GENOMIC DNA]</scope>
    <source>
        <strain evidence="6">RS5460</strain>
    </source>
</reference>
<keyword evidence="3" id="KW-0732">Signal</keyword>
<dbReference type="PROSITE" id="PS51549">
    <property type="entry name" value="DM13"/>
    <property type="match status" value="1"/>
</dbReference>
<feature type="domain" description="DM13" evidence="4">
    <location>
        <begin position="504"/>
        <end position="616"/>
    </location>
</feature>
<evidence type="ECO:0000313" key="5">
    <source>
        <dbReference type="EMBL" id="GMR61780.1"/>
    </source>
</evidence>
<feature type="region of interest" description="Disordered" evidence="2">
    <location>
        <begin position="326"/>
        <end position="455"/>
    </location>
</feature>
<feature type="compositionally biased region" description="Basic and acidic residues" evidence="2">
    <location>
        <begin position="163"/>
        <end position="172"/>
    </location>
</feature>
<feature type="compositionally biased region" description="Basic and acidic residues" evidence="2">
    <location>
        <begin position="351"/>
        <end position="364"/>
    </location>
</feature>
<dbReference type="PANTHER" id="PTHR24036">
    <property type="entry name" value="SKELETOR-RELATED"/>
    <property type="match status" value="1"/>
</dbReference>
<evidence type="ECO:0000256" key="2">
    <source>
        <dbReference type="SAM" id="MobiDB-lite"/>
    </source>
</evidence>
<dbReference type="SMART" id="SM00686">
    <property type="entry name" value="DM13"/>
    <property type="match status" value="1"/>
</dbReference>
<feature type="signal peptide" evidence="3">
    <location>
        <begin position="1"/>
        <end position="17"/>
    </location>
</feature>
<dbReference type="Pfam" id="PF10517">
    <property type="entry name" value="DM13"/>
    <property type="match status" value="1"/>
</dbReference>
<protein>
    <recommendedName>
        <fullName evidence="4">DM13 domain-containing protein</fullName>
    </recommendedName>
</protein>